<evidence type="ECO:0000256" key="4">
    <source>
        <dbReference type="ARBA" id="ARBA00022670"/>
    </source>
</evidence>
<feature type="active site" description="Charge relay system" evidence="11">
    <location>
        <position position="104"/>
    </location>
</feature>
<dbReference type="CDD" id="cd00306">
    <property type="entry name" value="Peptidases_S8_S53"/>
    <property type="match status" value="1"/>
</dbReference>
<keyword evidence="4 11" id="KW-0645">Protease</keyword>
<keyword evidence="10 13" id="KW-0472">Membrane</keyword>
<organism evidence="16 17">
    <name type="scientific">Mycolicibacterium wolinskyi</name>
    <dbReference type="NCBI Taxonomy" id="59750"/>
    <lineage>
        <taxon>Bacteria</taxon>
        <taxon>Bacillati</taxon>
        <taxon>Actinomycetota</taxon>
        <taxon>Actinomycetes</taxon>
        <taxon>Mycobacteriales</taxon>
        <taxon>Mycobacteriaceae</taxon>
        <taxon>Mycolicibacterium</taxon>
    </lineage>
</organism>
<dbReference type="OrthoDB" id="9798386at2"/>
<evidence type="ECO:0000256" key="9">
    <source>
        <dbReference type="ARBA" id="ARBA00022989"/>
    </source>
</evidence>
<dbReference type="GO" id="GO:0016485">
    <property type="term" value="P:protein processing"/>
    <property type="evidence" value="ECO:0007669"/>
    <property type="project" value="TreeGrafter"/>
</dbReference>
<keyword evidence="5 13" id="KW-0812">Transmembrane</keyword>
<evidence type="ECO:0000256" key="7">
    <source>
        <dbReference type="ARBA" id="ARBA00022801"/>
    </source>
</evidence>
<feature type="region of interest" description="Disordered" evidence="12">
    <location>
        <begin position="38"/>
        <end position="58"/>
    </location>
</feature>
<keyword evidence="6 14" id="KW-0732">Signal</keyword>
<reference evidence="16 17" key="1">
    <citation type="submission" date="2016-01" db="EMBL/GenBank/DDBJ databases">
        <title>The new phylogeny of the genus Mycobacterium.</title>
        <authorList>
            <person name="Tarcisio F."/>
            <person name="Conor M."/>
            <person name="Antonella G."/>
            <person name="Elisabetta G."/>
            <person name="Giulia F.S."/>
            <person name="Sara T."/>
            <person name="Anna F."/>
            <person name="Clotilde B."/>
            <person name="Roberto B."/>
            <person name="Veronica D.S."/>
            <person name="Fabio R."/>
            <person name="Monica P."/>
            <person name="Olivier J."/>
            <person name="Enrico T."/>
            <person name="Nicola S."/>
        </authorList>
    </citation>
    <scope>NUCLEOTIDE SEQUENCE [LARGE SCALE GENOMIC DNA]</scope>
    <source>
        <strain evidence="16 17">ATCC 700010</strain>
    </source>
</reference>
<evidence type="ECO:0000313" key="17">
    <source>
        <dbReference type="Proteomes" id="UP000193964"/>
    </source>
</evidence>
<evidence type="ECO:0000256" key="10">
    <source>
        <dbReference type="ARBA" id="ARBA00023136"/>
    </source>
</evidence>
<dbReference type="AlphaFoldDB" id="A0A1X2FBS3"/>
<dbReference type="PANTHER" id="PTHR42884">
    <property type="entry name" value="PROPROTEIN CONVERTASE SUBTILISIN/KEXIN-RELATED"/>
    <property type="match status" value="1"/>
</dbReference>
<dbReference type="SUPFAM" id="SSF52743">
    <property type="entry name" value="Subtilisin-like"/>
    <property type="match status" value="1"/>
</dbReference>
<dbReference type="InterPro" id="IPR036852">
    <property type="entry name" value="Peptidase_S8/S53_dom_sf"/>
</dbReference>
<dbReference type="InterPro" id="IPR023834">
    <property type="entry name" value="T7SS_pept_S8A_mycosin"/>
</dbReference>
<feature type="region of interest" description="Disordered" evidence="12">
    <location>
        <begin position="148"/>
        <end position="218"/>
    </location>
</feature>
<evidence type="ECO:0000256" key="6">
    <source>
        <dbReference type="ARBA" id="ARBA00022729"/>
    </source>
</evidence>
<evidence type="ECO:0000256" key="1">
    <source>
        <dbReference type="ARBA" id="ARBA00004162"/>
    </source>
</evidence>
<feature type="domain" description="Peptidase S8/S53" evidence="15">
    <location>
        <begin position="95"/>
        <end position="149"/>
    </location>
</feature>
<evidence type="ECO:0000256" key="12">
    <source>
        <dbReference type="SAM" id="MobiDB-lite"/>
    </source>
</evidence>
<evidence type="ECO:0000256" key="5">
    <source>
        <dbReference type="ARBA" id="ARBA00022692"/>
    </source>
</evidence>
<dbReference type="PROSITE" id="PS00136">
    <property type="entry name" value="SUBTILASE_ASP"/>
    <property type="match status" value="1"/>
</dbReference>
<comment type="subcellular location">
    <subcellularLocation>
        <location evidence="1">Cell membrane</location>
        <topology evidence="1">Single-pass membrane protein</topology>
    </subcellularLocation>
</comment>
<comment type="caution">
    <text evidence="16">The sequence shown here is derived from an EMBL/GenBank/DDBJ whole genome shotgun (WGS) entry which is preliminary data.</text>
</comment>
<dbReference type="NCBIfam" id="TIGR03921">
    <property type="entry name" value="T7SS_mycosin"/>
    <property type="match status" value="1"/>
</dbReference>
<evidence type="ECO:0000313" key="16">
    <source>
        <dbReference type="EMBL" id="ORX15890.1"/>
    </source>
</evidence>
<evidence type="ECO:0000256" key="13">
    <source>
        <dbReference type="SAM" id="Phobius"/>
    </source>
</evidence>
<feature type="domain" description="Peptidase S8/S53" evidence="15">
    <location>
        <begin position="263"/>
        <end position="512"/>
    </location>
</feature>
<dbReference type="EMBL" id="LQQA01000012">
    <property type="protein sequence ID" value="ORX15890.1"/>
    <property type="molecule type" value="Genomic_DNA"/>
</dbReference>
<comment type="similarity">
    <text evidence="2 11">Belongs to the peptidase S8 family.</text>
</comment>
<evidence type="ECO:0000256" key="14">
    <source>
        <dbReference type="SAM" id="SignalP"/>
    </source>
</evidence>
<keyword evidence="7 11" id="KW-0378">Hydrolase</keyword>
<accession>A0A1X2FBS3</accession>
<keyword evidence="9 13" id="KW-1133">Transmembrane helix</keyword>
<feature type="region of interest" description="Disordered" evidence="12">
    <location>
        <begin position="281"/>
        <end position="301"/>
    </location>
</feature>
<dbReference type="InterPro" id="IPR015500">
    <property type="entry name" value="Peptidase_S8_subtilisin-rel"/>
</dbReference>
<name>A0A1X2FBS3_9MYCO</name>
<feature type="compositionally biased region" description="Pro residues" evidence="12">
    <location>
        <begin position="44"/>
        <end position="56"/>
    </location>
</feature>
<sequence>MNRPSRLLAPMVSAVAAVSLVATSTLWGAPTAWAIEPPSVDPGALPPDGPPGPPEPMRQGAYCTRVATLPDTDYRVQPRYMDMLNLPEAWRWGRGAGVKVAVIDTGVSPHPRLPNLIGGGDYVMEGGDGLSDCDAHGTWVASLIAAAPMDGKTPLPPPRETRRPDTVPTSEAPPPPPPPQTVIVQVPSPPPPPTPAPPAPAGPPPPPGEPGVAPSAWQPTGTTVRVQAVSNRFNIPQEPVDDVEVPAEPAPPPPPPPPPPPADGFSGVAPDVELISIRQSSKAFSPKDAFSGDQDPATRKKAGDIQTMARAVRHAADMGAQVINISAVSCMNALNVIDQAALGAALRYAAVEKNAVIVAAAGNTGTGGNTDCEQNPPYNPMTPNDPRNWAQVKTVVTPAWFDQYVLTVGAVDSAGNPLTDLSVAGPWVGIAAPGTDVVSLSPRDDGLINATEGRDNAMVAPAGTSFSAAIVSGVAALVRAKYPELTAHQVINRLTSTARPPARGVDNQVGHGIVDPVAALTWDLKDPGARVGPERLSSPLFIPPPPPPRNMTPVWVALGGIGGVLALCVITVGLTAMRSRRVR</sequence>
<dbReference type="PANTHER" id="PTHR42884:SF14">
    <property type="entry name" value="NEUROENDOCRINE CONVERTASE 1"/>
    <property type="match status" value="1"/>
</dbReference>
<dbReference type="PROSITE" id="PS51892">
    <property type="entry name" value="SUBTILASE"/>
    <property type="match status" value="1"/>
</dbReference>
<evidence type="ECO:0000256" key="8">
    <source>
        <dbReference type="ARBA" id="ARBA00022825"/>
    </source>
</evidence>
<dbReference type="InterPro" id="IPR000209">
    <property type="entry name" value="Peptidase_S8/S53_dom"/>
</dbReference>
<dbReference type="Pfam" id="PF00082">
    <property type="entry name" value="Peptidase_S8"/>
    <property type="match status" value="2"/>
</dbReference>
<protein>
    <submittedName>
        <fullName evidence="16">Peptidase S8</fullName>
    </submittedName>
</protein>
<keyword evidence="3" id="KW-1003">Cell membrane</keyword>
<feature type="chain" id="PRO_5012349165" evidence="14">
    <location>
        <begin position="35"/>
        <end position="583"/>
    </location>
</feature>
<evidence type="ECO:0000256" key="2">
    <source>
        <dbReference type="ARBA" id="ARBA00011073"/>
    </source>
</evidence>
<keyword evidence="8 11" id="KW-0720">Serine protease</keyword>
<dbReference type="Gene3D" id="3.40.50.200">
    <property type="entry name" value="Peptidase S8/S53 domain"/>
    <property type="match status" value="2"/>
</dbReference>
<dbReference type="GO" id="GO:0005886">
    <property type="term" value="C:plasma membrane"/>
    <property type="evidence" value="ECO:0007669"/>
    <property type="project" value="UniProtKB-SubCell"/>
</dbReference>
<feature type="transmembrane region" description="Helical" evidence="13">
    <location>
        <begin position="554"/>
        <end position="577"/>
    </location>
</feature>
<dbReference type="RefSeq" id="WP_085144361.1">
    <property type="nucleotide sequence ID" value="NZ_JACKUA010000004.1"/>
</dbReference>
<feature type="active site" description="Charge relay system" evidence="11">
    <location>
        <position position="136"/>
    </location>
</feature>
<evidence type="ECO:0000259" key="15">
    <source>
        <dbReference type="Pfam" id="PF00082"/>
    </source>
</evidence>
<dbReference type="InterPro" id="IPR023827">
    <property type="entry name" value="Peptidase_S8_Asp-AS"/>
</dbReference>
<feature type="active site" description="Charge relay system" evidence="11">
    <location>
        <position position="465"/>
    </location>
</feature>
<evidence type="ECO:0000256" key="3">
    <source>
        <dbReference type="ARBA" id="ARBA00022475"/>
    </source>
</evidence>
<dbReference type="PRINTS" id="PR00723">
    <property type="entry name" value="SUBTILISIN"/>
</dbReference>
<dbReference type="GO" id="GO:0004252">
    <property type="term" value="F:serine-type endopeptidase activity"/>
    <property type="evidence" value="ECO:0007669"/>
    <property type="project" value="UniProtKB-UniRule"/>
</dbReference>
<feature type="compositionally biased region" description="Pro residues" evidence="12">
    <location>
        <begin position="171"/>
        <end position="180"/>
    </location>
</feature>
<feature type="compositionally biased region" description="Pro residues" evidence="12">
    <location>
        <begin position="248"/>
        <end position="262"/>
    </location>
</feature>
<feature type="compositionally biased region" description="Pro residues" evidence="12">
    <location>
        <begin position="187"/>
        <end position="209"/>
    </location>
</feature>
<gene>
    <name evidence="16" type="ORF">AWC31_00415</name>
</gene>
<feature type="region of interest" description="Disordered" evidence="12">
    <location>
        <begin position="236"/>
        <end position="264"/>
    </location>
</feature>
<proteinExistence type="inferred from homology"/>
<dbReference type="SUPFAM" id="SSF101447">
    <property type="entry name" value="Formin homology 2 domain (FH2 domain)"/>
    <property type="match status" value="1"/>
</dbReference>
<dbReference type="Proteomes" id="UP000193964">
    <property type="component" value="Unassembled WGS sequence"/>
</dbReference>
<feature type="signal peptide" evidence="14">
    <location>
        <begin position="1"/>
        <end position="34"/>
    </location>
</feature>
<evidence type="ECO:0000256" key="11">
    <source>
        <dbReference type="PROSITE-ProRule" id="PRU01240"/>
    </source>
</evidence>